<dbReference type="InterPro" id="IPR036875">
    <property type="entry name" value="Znf_CCHC_sf"/>
</dbReference>
<dbReference type="GO" id="GO:0008270">
    <property type="term" value="F:zinc ion binding"/>
    <property type="evidence" value="ECO:0007669"/>
    <property type="project" value="UniProtKB-KW"/>
</dbReference>
<evidence type="ECO:0000256" key="5">
    <source>
        <dbReference type="PROSITE-ProRule" id="PRU00965"/>
    </source>
</evidence>
<keyword evidence="4" id="KW-0808">Transferase</keyword>
<dbReference type="EMBL" id="LR899012">
    <property type="protein sequence ID" value="CAD7089409.1"/>
    <property type="molecule type" value="Genomic_DNA"/>
</dbReference>
<sequence length="491" mass="57460">MGDKYKVVPEDVVNHPHCQHGPTLLFARTSRNSQDPEFFYGCSACRSRKECPVWIPKDEGSLQSRKTNWSEKHFKFGLSRRTVREKILATKAKHRRYCHDCDSLFSKKDKSARTHIDHDVLVGITDEGLKEPTKFLRPKDDEKTQAQYFFTDETLRTFHRIFRKLGIRKVVCMGAPRLHEYLKIHSNGIQSYLLDIDKRFLDFYGDDEFAWYNMFNNYFFLGNRQQDEFEKFLVDTLNENVLLFVDPPFGCRSEPLTQSIKEISRTFGRLNNANQSLLPVFWIFPYYMENYVKNSMPEMEMCDYKVDYMNHNSYSSDKETSRKFGSPVRIFTNVPLKQIELPESEGYKYCSLCKRWVAAENQHCTYCRDCPSKNGQSYRHCQLCATCVKPNYVHCRSCGRCTQASGHSCAEYQAALNCWICRKRGHSERKCTAWTEILKRTGAKHGASNVRKGKRRCLICSVVGHNEKRCPQRERLLKEVTFLGQVSNIFD</sequence>
<dbReference type="GO" id="GO:0005737">
    <property type="term" value="C:cytoplasm"/>
    <property type="evidence" value="ECO:0007669"/>
    <property type="project" value="UniProtKB-SubCell"/>
</dbReference>
<dbReference type="OrthoDB" id="431817at2759"/>
<protein>
    <recommendedName>
        <fullName evidence="6">CTCHY-type domain-containing protein</fullName>
    </recommendedName>
</protein>
<evidence type="ECO:0000256" key="1">
    <source>
        <dbReference type="ARBA" id="ARBA00004496"/>
    </source>
</evidence>
<evidence type="ECO:0000313" key="7">
    <source>
        <dbReference type="EMBL" id="CAD7089409.1"/>
    </source>
</evidence>
<evidence type="ECO:0000256" key="2">
    <source>
        <dbReference type="ARBA" id="ARBA00022490"/>
    </source>
</evidence>
<dbReference type="InParanoid" id="A0A7R8V0L3"/>
<accession>A0A7R8V0L3</accession>
<dbReference type="InterPro" id="IPR017921">
    <property type="entry name" value="Znf_CTCHY"/>
</dbReference>
<keyword evidence="5" id="KW-0863">Zinc-finger</keyword>
<dbReference type="Gene3D" id="4.10.60.10">
    <property type="entry name" value="Zinc finger, CCHC-type"/>
    <property type="match status" value="1"/>
</dbReference>
<dbReference type="PROSITE" id="PS51270">
    <property type="entry name" value="ZF_CTCHY"/>
    <property type="match status" value="1"/>
</dbReference>
<dbReference type="InterPro" id="IPR001878">
    <property type="entry name" value="Znf_CCHC"/>
</dbReference>
<evidence type="ECO:0000259" key="6">
    <source>
        <dbReference type="PROSITE" id="PS51270"/>
    </source>
</evidence>
<dbReference type="InterPro" id="IPR037275">
    <property type="entry name" value="Znf_CTCHY_sf"/>
</dbReference>
<organism evidence="7 8">
    <name type="scientific">Hermetia illucens</name>
    <name type="common">Black soldier fly</name>
    <dbReference type="NCBI Taxonomy" id="343691"/>
    <lineage>
        <taxon>Eukaryota</taxon>
        <taxon>Metazoa</taxon>
        <taxon>Ecdysozoa</taxon>
        <taxon>Arthropoda</taxon>
        <taxon>Hexapoda</taxon>
        <taxon>Insecta</taxon>
        <taxon>Pterygota</taxon>
        <taxon>Neoptera</taxon>
        <taxon>Endopterygota</taxon>
        <taxon>Diptera</taxon>
        <taxon>Brachycera</taxon>
        <taxon>Stratiomyomorpha</taxon>
        <taxon>Stratiomyidae</taxon>
        <taxon>Hermetiinae</taxon>
        <taxon>Hermetia</taxon>
    </lineage>
</organism>
<reference evidence="7 8" key="1">
    <citation type="submission" date="2020-11" db="EMBL/GenBank/DDBJ databases">
        <authorList>
            <person name="Wallbank WR R."/>
            <person name="Pardo Diaz C."/>
            <person name="Kozak K."/>
            <person name="Martin S."/>
            <person name="Jiggins C."/>
            <person name="Moest M."/>
            <person name="Warren A I."/>
            <person name="Generalovic N T."/>
            <person name="Byers J.R.P. K."/>
            <person name="Montejo-Kovacevich G."/>
            <person name="Yen C E."/>
        </authorList>
    </citation>
    <scope>NUCLEOTIDE SEQUENCE [LARGE SCALE GENOMIC DNA]</scope>
</reference>
<keyword evidence="5" id="KW-0479">Metal-binding</keyword>
<name>A0A7R8V0L3_HERIL</name>
<proteinExistence type="predicted"/>
<evidence type="ECO:0000313" key="8">
    <source>
        <dbReference type="Proteomes" id="UP000594454"/>
    </source>
</evidence>
<keyword evidence="3" id="KW-0489">Methyltransferase</keyword>
<dbReference type="SUPFAM" id="SSF161245">
    <property type="entry name" value="Zinc hairpin stack"/>
    <property type="match status" value="1"/>
</dbReference>
<dbReference type="GO" id="GO:0003676">
    <property type="term" value="F:nucleic acid binding"/>
    <property type="evidence" value="ECO:0007669"/>
    <property type="project" value="InterPro"/>
</dbReference>
<dbReference type="GO" id="GO:0008988">
    <property type="term" value="F:rRNA (adenine-N6-)-methyltransferase activity"/>
    <property type="evidence" value="ECO:0007669"/>
    <property type="project" value="InterPro"/>
</dbReference>
<dbReference type="AlphaFoldDB" id="A0A7R8V0L3"/>
<evidence type="ECO:0000256" key="3">
    <source>
        <dbReference type="ARBA" id="ARBA00022603"/>
    </source>
</evidence>
<gene>
    <name evidence="7" type="ORF">HERILL_LOCUS11964</name>
</gene>
<dbReference type="FunCoup" id="A0A7R8V0L3">
    <property type="interactions" value="1642"/>
</dbReference>
<dbReference type="PROSITE" id="PS50216">
    <property type="entry name" value="DHHC"/>
    <property type="match status" value="1"/>
</dbReference>
<dbReference type="PANTHER" id="PTHR13493">
    <property type="entry name" value="ZINC FINGER CCHC DOMAIN-CONTAINING"/>
    <property type="match status" value="1"/>
</dbReference>
<dbReference type="PANTHER" id="PTHR13493:SF3">
    <property type="entry name" value="RRNA N6-ADENOSINE-METHYLTRANSFERASE ZCCHC4"/>
    <property type="match status" value="1"/>
</dbReference>
<keyword evidence="8" id="KW-1185">Reference proteome</keyword>
<comment type="subcellular location">
    <subcellularLocation>
        <location evidence="1">Cytoplasm</location>
    </subcellularLocation>
</comment>
<dbReference type="SMART" id="SM00343">
    <property type="entry name" value="ZnF_C2HC"/>
    <property type="match status" value="2"/>
</dbReference>
<keyword evidence="2" id="KW-0963">Cytoplasm</keyword>
<dbReference type="Proteomes" id="UP000594454">
    <property type="component" value="Chromosome 4"/>
</dbReference>
<keyword evidence="5" id="KW-0862">Zinc</keyword>
<feature type="domain" description="CTCHY-type" evidence="6">
    <location>
        <begin position="345"/>
        <end position="417"/>
    </location>
</feature>
<evidence type="ECO:0000256" key="4">
    <source>
        <dbReference type="ARBA" id="ARBA00022679"/>
    </source>
</evidence>
<dbReference type="InterPro" id="IPR039846">
    <property type="entry name" value="ZCCHC4"/>
</dbReference>
<dbReference type="SUPFAM" id="SSF57756">
    <property type="entry name" value="Retrovirus zinc finger-like domains"/>
    <property type="match status" value="1"/>
</dbReference>
<dbReference type="Pfam" id="PF10237">
    <property type="entry name" value="N6-adenineMlase"/>
    <property type="match status" value="1"/>
</dbReference>
<dbReference type="InterPro" id="IPR041370">
    <property type="entry name" value="Mlase_EEF1AKMT1/ZCCHC4"/>
</dbReference>
<dbReference type="GO" id="GO:0005730">
    <property type="term" value="C:nucleolus"/>
    <property type="evidence" value="ECO:0007669"/>
    <property type="project" value="TreeGrafter"/>
</dbReference>